<comment type="caution">
    <text evidence="1">The sequence shown here is derived from an EMBL/GenBank/DDBJ whole genome shotgun (WGS) entry which is preliminary data.</text>
</comment>
<dbReference type="PANTHER" id="PTHR31389:SF4">
    <property type="entry name" value="LD39211P"/>
    <property type="match status" value="1"/>
</dbReference>
<evidence type="ECO:0000313" key="1">
    <source>
        <dbReference type="EMBL" id="KAK3764931.1"/>
    </source>
</evidence>
<dbReference type="PANTHER" id="PTHR31389">
    <property type="entry name" value="LD39211P"/>
    <property type="match status" value="1"/>
</dbReference>
<name>A0AAE0Z9Q1_9GAST</name>
<proteinExistence type="predicted"/>
<dbReference type="Proteomes" id="UP001283361">
    <property type="component" value="Unassembled WGS sequence"/>
</dbReference>
<dbReference type="InterPro" id="IPR012444">
    <property type="entry name" value="DUF1647"/>
</dbReference>
<dbReference type="AlphaFoldDB" id="A0AAE0Z9Q1"/>
<accession>A0AAE0Z9Q1</accession>
<sequence>MNILHWKRRHGRYCLTVVFVLVLLSIVLYSRGPSWAIKKGQFSVIDTAPLVPSEISKPRPVAAQIVDVDTLTNLLERRLAQPNEAHQIVYNKPCNPSGKGLLGCTSDCGNALPLGAKPLRARVESLVESPRLRLSSEQRGAILSMSASIPETDIIIVSASSANHYDEMQAMFHGLHTVVYPVMEQQKRNFSVVLFDLGLTPEQRQMTEAKCRCQVVSFPKNIFPHHVKDNHCYSWKPLIIRAVVERAKKYAVWQDSSIRWTKKFLKIFDNVPVFGHQIVRYTNSSRVTANTLKAMFDYMQEDVCPFFPYPEVQASVQLHNNDPLVVNAILEPWCRCALEKDCMCPVSPPTKALPCSKTKTLHRCHRYDQSALTIVLAKLYASDMYKVMAPENNFNKPNIVSISRGHSMPKYLSSL</sequence>
<reference evidence="1" key="1">
    <citation type="journal article" date="2023" name="G3 (Bethesda)">
        <title>A reference genome for the long-term kleptoplast-retaining sea slug Elysia crispata morphotype clarki.</title>
        <authorList>
            <person name="Eastman K.E."/>
            <person name="Pendleton A.L."/>
            <person name="Shaikh M.A."/>
            <person name="Suttiyut T."/>
            <person name="Ogas R."/>
            <person name="Tomko P."/>
            <person name="Gavelis G."/>
            <person name="Widhalm J.R."/>
            <person name="Wisecaver J.H."/>
        </authorList>
    </citation>
    <scope>NUCLEOTIDE SEQUENCE</scope>
    <source>
        <strain evidence="1">ECLA1</strain>
    </source>
</reference>
<dbReference type="Pfam" id="PF07801">
    <property type="entry name" value="DUF1647"/>
    <property type="match status" value="1"/>
</dbReference>
<dbReference type="EMBL" id="JAWDGP010004365">
    <property type="protein sequence ID" value="KAK3764931.1"/>
    <property type="molecule type" value="Genomic_DNA"/>
</dbReference>
<protein>
    <submittedName>
        <fullName evidence="1">Uncharacterized protein</fullName>
    </submittedName>
</protein>
<gene>
    <name evidence="1" type="ORF">RRG08_045736</name>
</gene>
<evidence type="ECO:0000313" key="2">
    <source>
        <dbReference type="Proteomes" id="UP001283361"/>
    </source>
</evidence>
<organism evidence="1 2">
    <name type="scientific">Elysia crispata</name>
    <name type="common">lettuce slug</name>
    <dbReference type="NCBI Taxonomy" id="231223"/>
    <lineage>
        <taxon>Eukaryota</taxon>
        <taxon>Metazoa</taxon>
        <taxon>Spiralia</taxon>
        <taxon>Lophotrochozoa</taxon>
        <taxon>Mollusca</taxon>
        <taxon>Gastropoda</taxon>
        <taxon>Heterobranchia</taxon>
        <taxon>Euthyneura</taxon>
        <taxon>Panpulmonata</taxon>
        <taxon>Sacoglossa</taxon>
        <taxon>Placobranchoidea</taxon>
        <taxon>Plakobranchidae</taxon>
        <taxon>Elysia</taxon>
    </lineage>
</organism>
<keyword evidence="2" id="KW-1185">Reference proteome</keyword>